<sequence>MAFFRVILCGLFLTSVYGQVYMGEERSKDAFTWIQPRNTSILVQYGHSEPVYPSREFTRAKFDSLTLTAALPANTTGAGGWDEALQKAQGFVNLLNLEEKADMVTGVPGPCVGNIYPISRLNFSGLCLQDGPVSLRTVDYVSVFPAGVTIASSWDKEIMYERSLVMGREFRQKGAHVALAPAVGPMGRSPYSGRNWEGFSPDPYLSGVAMELGIKGLQDAGVQATAKHFVANEQEILRNPLLINGTLKFEAISSNLDDRTLHELYMWPFANAVHAGVAAVMCSYQRINGSYACQNSKLLNGLLKTELGFQGYVLSDWYATHSGAASIDASLDLDMPGTTRVRDRVPELDRYTPFFGGNITTMVNNGTLDETRLDDMILRIMTPYYFLRQDQDFPSIDPSTASLNLFSPPSTWFRDWNLTMDEPIRDVRDNHAQLIRKYGAASIVLVKNTKGALPLKTPRSIAILGNDASDITEGPLNRFLNVEYGTLAVGGGSGAARLTNLVTPLEAIKTRAAQDGTLVELWLNNTLIAESNVTEFWSARHPEVCLVFLKGWAREVVDRESLDLDWQANKVAENVANSCSNTVVITHSSGINVLPFADHPNVTAILIAHYPGEQSGNSLVDVLYGDTNPSGKLPYTIAYNESDYNAPIVTDIQTSGVEDWQSWFDEKLEVDYRYFDAHDIPVRYVFGFGLSYTTFEMSDIKVIQTGAHQNITALPPSEHMASAGGNSALWDTLFEVEVNIRNTGNLQGSTVAQLYVSLPDSTPQGTPPRQLRGFDKSELSPGQHGLVRFSLMRRDISYWDSIAQQWRIPTGEVTISAGFSSKDLVQFANIAPIL</sequence>
<accession>A0ACC1SBX9</accession>
<name>A0ACC1SBX9_9HYPO</name>
<gene>
    <name evidence="1" type="ORF">NM208_g6728</name>
</gene>
<evidence type="ECO:0000313" key="1">
    <source>
        <dbReference type="EMBL" id="KAJ3536417.1"/>
    </source>
</evidence>
<dbReference type="Proteomes" id="UP001148629">
    <property type="component" value="Unassembled WGS sequence"/>
</dbReference>
<comment type="caution">
    <text evidence="1">The sequence shown here is derived from an EMBL/GenBank/DDBJ whole genome shotgun (WGS) entry which is preliminary data.</text>
</comment>
<organism evidence="1 2">
    <name type="scientific">Fusarium decemcellulare</name>
    <dbReference type="NCBI Taxonomy" id="57161"/>
    <lineage>
        <taxon>Eukaryota</taxon>
        <taxon>Fungi</taxon>
        <taxon>Dikarya</taxon>
        <taxon>Ascomycota</taxon>
        <taxon>Pezizomycotina</taxon>
        <taxon>Sordariomycetes</taxon>
        <taxon>Hypocreomycetidae</taxon>
        <taxon>Hypocreales</taxon>
        <taxon>Nectriaceae</taxon>
        <taxon>Fusarium</taxon>
        <taxon>Fusarium decemcellulare species complex</taxon>
    </lineage>
</organism>
<reference evidence="1" key="1">
    <citation type="submission" date="2022-08" db="EMBL/GenBank/DDBJ databases">
        <title>Genome Sequence of Fusarium decemcellulare.</title>
        <authorList>
            <person name="Buettner E."/>
        </authorList>
    </citation>
    <scope>NUCLEOTIDE SEQUENCE</scope>
    <source>
        <strain evidence="1">Babe19</strain>
    </source>
</reference>
<proteinExistence type="predicted"/>
<keyword evidence="2" id="KW-1185">Reference proteome</keyword>
<dbReference type="EMBL" id="JANRMS010000644">
    <property type="protein sequence ID" value="KAJ3536417.1"/>
    <property type="molecule type" value="Genomic_DNA"/>
</dbReference>
<protein>
    <submittedName>
        <fullName evidence="1">Uncharacterized protein</fullName>
    </submittedName>
</protein>
<evidence type="ECO:0000313" key="2">
    <source>
        <dbReference type="Proteomes" id="UP001148629"/>
    </source>
</evidence>